<comment type="caution">
    <text evidence="4">The sequence shown here is derived from an EMBL/GenBank/DDBJ whole genome shotgun (WGS) entry which is preliminary data.</text>
</comment>
<evidence type="ECO:0000313" key="4">
    <source>
        <dbReference type="EMBL" id="KAK4540491.1"/>
    </source>
</evidence>
<reference evidence="4 5" key="1">
    <citation type="submission" date="2021-11" db="EMBL/GenBank/DDBJ databases">
        <title>Black yeast isolated from Biological Soil Crust.</title>
        <authorList>
            <person name="Kurbessoian T."/>
        </authorList>
    </citation>
    <scope>NUCLEOTIDE SEQUENCE [LARGE SCALE GENOMIC DNA]</scope>
    <source>
        <strain evidence="4 5">CCFEE 5522</strain>
    </source>
</reference>
<dbReference type="PIRSF" id="PIRSF038972">
    <property type="entry name" value="Trm12"/>
    <property type="match status" value="1"/>
</dbReference>
<dbReference type="GO" id="GO:0008175">
    <property type="term" value="F:tRNA methyltransferase activity"/>
    <property type="evidence" value="ECO:0007669"/>
    <property type="project" value="TreeGrafter"/>
</dbReference>
<comment type="pathway">
    <text evidence="2">tRNA modification; wybutosine-tRNA(Phe) biosynthesis.</text>
</comment>
<name>A0AAV9J693_9PEZI</name>
<dbReference type="Proteomes" id="UP001324427">
    <property type="component" value="Unassembled WGS sequence"/>
</dbReference>
<keyword evidence="2" id="KW-0808">Transferase</keyword>
<organism evidence="4 5">
    <name type="scientific">Oleoguttula mirabilis</name>
    <dbReference type="NCBI Taxonomy" id="1507867"/>
    <lineage>
        <taxon>Eukaryota</taxon>
        <taxon>Fungi</taxon>
        <taxon>Dikarya</taxon>
        <taxon>Ascomycota</taxon>
        <taxon>Pezizomycotina</taxon>
        <taxon>Dothideomycetes</taxon>
        <taxon>Dothideomycetidae</taxon>
        <taxon>Mycosphaerellales</taxon>
        <taxon>Teratosphaeriaceae</taxon>
        <taxon>Oleoguttula</taxon>
    </lineage>
</organism>
<comment type="catalytic activity">
    <reaction evidence="1">
        <text>4-demethylwyosine(37) in tRNA(Phe) + S-adenosyl-L-methionine = 4-demethyl-7-[(3S)-3-amino-3-carboxypropyl]wyosine(37) in tRNA(Phe) + S-methyl-5'-thioadenosine + H(+)</text>
        <dbReference type="Rhea" id="RHEA:36355"/>
        <dbReference type="Rhea" id="RHEA-COMP:10164"/>
        <dbReference type="Rhea" id="RHEA-COMP:10378"/>
        <dbReference type="ChEBI" id="CHEBI:15378"/>
        <dbReference type="ChEBI" id="CHEBI:17509"/>
        <dbReference type="ChEBI" id="CHEBI:59789"/>
        <dbReference type="ChEBI" id="CHEBI:64315"/>
        <dbReference type="ChEBI" id="CHEBI:73550"/>
        <dbReference type="EC" id="2.5.1.114"/>
    </reaction>
</comment>
<keyword evidence="2" id="KW-0949">S-adenosyl-L-methionine</keyword>
<sequence length="375" mass="41548">MERATTAWTSDLGESSGSKWVPAFAHKLNRSYVVYGALVLLPSAAYDELDRLGFGTGAIHANLQRLYELIAHHLKVTHIAVTRPIPPRDDEHARENVIRAPRNFTPLYGEFGPATCSSPPTQEEFDAAFWVTAKQNGIYQTWAPRWTMFSRGNISEKARLLSLPSVLSAVEDGGADGRGCTAVDMYAGIGYFTFSYLKAGVSKMLCWDLNPWSIEGLMRGAVVNKWQAKLVTGSQTLDAAVVGQARLLVFNEDNMLALGRVEQARNLVPPIRHVNCGLLPTSSDSWEPAVGVIDPGMGGWIHVHENFAVNEIEQKAEEVRVEIQRLVEQRGQRIGCEDHRHPQSVAIEHINRLKSYAPGVMHCVIDIYIPPRTPS</sequence>
<keyword evidence="5" id="KW-1185">Reference proteome</keyword>
<dbReference type="PROSITE" id="PS51684">
    <property type="entry name" value="SAM_MT_TRM5_TYW2"/>
    <property type="match status" value="1"/>
</dbReference>
<comment type="function">
    <text evidence="2">S-adenosyl-L-methionine-dependent transferase that acts as a component of the wybutosine biosynthesis pathway. Wybutosine is a hyper modified guanosine with a tricyclic base found at the 3'-position adjacent to the anticodon of eukaryotic phenylalanine tRNA. Catalyzes the transfer of the alpha-amino-alpha-carboxypropyl (acp) group from S-adenosyl-L-methionine to the C-7 position of 4-demethylwyosine (imG-14) to produce wybutosine-86.</text>
</comment>
<accession>A0AAV9J693</accession>
<dbReference type="PANTHER" id="PTHR23245">
    <property type="entry name" value="TRNA METHYLTRANSFERASE"/>
    <property type="match status" value="1"/>
</dbReference>
<dbReference type="InterPro" id="IPR030382">
    <property type="entry name" value="MeTrfase_TRM5/TYW2"/>
</dbReference>
<dbReference type="GO" id="GO:0005737">
    <property type="term" value="C:cytoplasm"/>
    <property type="evidence" value="ECO:0007669"/>
    <property type="project" value="UniProtKB-SubCell"/>
</dbReference>
<keyword evidence="2" id="KW-0819">tRNA processing</keyword>
<comment type="subcellular location">
    <subcellularLocation>
        <location evidence="2">Cytoplasm</location>
    </subcellularLocation>
</comment>
<evidence type="ECO:0000256" key="2">
    <source>
        <dbReference type="PIRNR" id="PIRNR038972"/>
    </source>
</evidence>
<evidence type="ECO:0000259" key="3">
    <source>
        <dbReference type="PROSITE" id="PS51684"/>
    </source>
</evidence>
<dbReference type="EMBL" id="JAVFHQ010000066">
    <property type="protein sequence ID" value="KAK4540491.1"/>
    <property type="molecule type" value="Genomic_DNA"/>
</dbReference>
<gene>
    <name evidence="4" type="ORF">LTR36_009129</name>
</gene>
<proteinExistence type="inferred from homology"/>
<keyword evidence="2" id="KW-0963">Cytoplasm</keyword>
<protein>
    <recommendedName>
        <fullName evidence="2">tRNA wybutosine-synthesizing protein 2</fullName>
        <shortName evidence="2">tRNA-yW-synthesizing protein 2</shortName>
    </recommendedName>
    <alternativeName>
        <fullName evidence="2">tRNA(Phe) (4-demethylwyosine(37)-C(7)) aminocarboxypropyltransferase</fullName>
    </alternativeName>
</protein>
<dbReference type="GO" id="GO:0031591">
    <property type="term" value="P:wybutosine biosynthetic process"/>
    <property type="evidence" value="ECO:0007669"/>
    <property type="project" value="InterPro"/>
</dbReference>
<feature type="domain" description="SAM-dependent methyltransferase TRM5/TYW2-type" evidence="3">
    <location>
        <begin position="67"/>
        <end position="371"/>
    </location>
</feature>
<evidence type="ECO:0000313" key="5">
    <source>
        <dbReference type="Proteomes" id="UP001324427"/>
    </source>
</evidence>
<dbReference type="GO" id="GO:0008757">
    <property type="term" value="F:S-adenosylmethionine-dependent methyltransferase activity"/>
    <property type="evidence" value="ECO:0007669"/>
    <property type="project" value="InterPro"/>
</dbReference>
<evidence type="ECO:0000256" key="1">
    <source>
        <dbReference type="ARBA" id="ARBA00049400"/>
    </source>
</evidence>
<dbReference type="GO" id="GO:0030488">
    <property type="term" value="P:tRNA methylation"/>
    <property type="evidence" value="ECO:0007669"/>
    <property type="project" value="TreeGrafter"/>
</dbReference>
<dbReference type="Gene3D" id="3.40.50.150">
    <property type="entry name" value="Vaccinia Virus protein VP39"/>
    <property type="match status" value="1"/>
</dbReference>
<comment type="similarity">
    <text evidence="2">Belongs to the class I-like SAM-binding methyltransferase superfamily. TRM5/TYW2 family.</text>
</comment>
<dbReference type="InterPro" id="IPR029063">
    <property type="entry name" value="SAM-dependent_MTases_sf"/>
</dbReference>
<dbReference type="SUPFAM" id="SSF53335">
    <property type="entry name" value="S-adenosyl-L-methionine-dependent methyltransferases"/>
    <property type="match status" value="1"/>
</dbReference>
<dbReference type="GO" id="GO:0102522">
    <property type="term" value="F:tRNA 4-demethylwyosine alpha-amino-alpha-carboxypropyltransferase activity"/>
    <property type="evidence" value="ECO:0007669"/>
    <property type="project" value="UniProtKB-EC"/>
</dbReference>
<dbReference type="InterPro" id="IPR026274">
    <property type="entry name" value="tRNA_wybutosine_synth_prot_2"/>
</dbReference>
<dbReference type="PANTHER" id="PTHR23245:SF25">
    <property type="entry name" value="TRNA WYBUTOSINE-SYNTHESIZING PROTEIN 2 HOMOLOG"/>
    <property type="match status" value="1"/>
</dbReference>
<dbReference type="AlphaFoldDB" id="A0AAV9J693"/>